<dbReference type="Pfam" id="PF04577">
    <property type="entry name" value="Glyco_transf_61"/>
    <property type="match status" value="1"/>
</dbReference>
<dbReference type="AlphaFoldDB" id="A2EBL8"/>
<dbReference type="KEGG" id="tva:4767866"/>
<evidence type="ECO:0000313" key="3">
    <source>
        <dbReference type="Proteomes" id="UP000001542"/>
    </source>
</evidence>
<name>A2EBL8_TRIV3</name>
<dbReference type="InParanoid" id="A2EBL8"/>
<dbReference type="RefSeq" id="XP_001322158.1">
    <property type="nucleotide sequence ID" value="XM_001322123.1"/>
</dbReference>
<protein>
    <recommendedName>
        <fullName evidence="1">Glycosyltransferase 61 catalytic domain-containing protein</fullName>
    </recommendedName>
</protein>
<dbReference type="Proteomes" id="UP000001542">
    <property type="component" value="Unassembled WGS sequence"/>
</dbReference>
<dbReference type="InterPro" id="IPR049625">
    <property type="entry name" value="Glyco_transf_61_cat"/>
</dbReference>
<keyword evidence="3" id="KW-1185">Reference proteome</keyword>
<dbReference type="VEuPathDB" id="TrichDB:TVAGG3_0588460"/>
<feature type="domain" description="Glycosyltransferase 61 catalytic" evidence="1">
    <location>
        <begin position="157"/>
        <end position="333"/>
    </location>
</feature>
<reference evidence="2" key="1">
    <citation type="submission" date="2006-10" db="EMBL/GenBank/DDBJ databases">
        <authorList>
            <person name="Amadeo P."/>
            <person name="Zhao Q."/>
            <person name="Wortman J."/>
            <person name="Fraser-Liggett C."/>
            <person name="Carlton J."/>
        </authorList>
    </citation>
    <scope>NUCLEOTIDE SEQUENCE</scope>
    <source>
        <strain evidence="2">G3</strain>
    </source>
</reference>
<gene>
    <name evidence="2" type="ORF">TVAG_482090</name>
</gene>
<organism evidence="2 3">
    <name type="scientific">Trichomonas vaginalis (strain ATCC PRA-98 / G3)</name>
    <dbReference type="NCBI Taxonomy" id="412133"/>
    <lineage>
        <taxon>Eukaryota</taxon>
        <taxon>Metamonada</taxon>
        <taxon>Parabasalia</taxon>
        <taxon>Trichomonadida</taxon>
        <taxon>Trichomonadidae</taxon>
        <taxon>Trichomonas</taxon>
    </lineage>
</organism>
<reference evidence="2" key="2">
    <citation type="journal article" date="2007" name="Science">
        <title>Draft genome sequence of the sexually transmitted pathogen Trichomonas vaginalis.</title>
        <authorList>
            <person name="Carlton J.M."/>
            <person name="Hirt R.P."/>
            <person name="Silva J.C."/>
            <person name="Delcher A.L."/>
            <person name="Schatz M."/>
            <person name="Zhao Q."/>
            <person name="Wortman J.R."/>
            <person name="Bidwell S.L."/>
            <person name="Alsmark U.C.M."/>
            <person name="Besteiro S."/>
            <person name="Sicheritz-Ponten T."/>
            <person name="Noel C.J."/>
            <person name="Dacks J.B."/>
            <person name="Foster P.G."/>
            <person name="Simillion C."/>
            <person name="Van de Peer Y."/>
            <person name="Miranda-Saavedra D."/>
            <person name="Barton G.J."/>
            <person name="Westrop G.D."/>
            <person name="Mueller S."/>
            <person name="Dessi D."/>
            <person name="Fiori P.L."/>
            <person name="Ren Q."/>
            <person name="Paulsen I."/>
            <person name="Zhang H."/>
            <person name="Bastida-Corcuera F.D."/>
            <person name="Simoes-Barbosa A."/>
            <person name="Brown M.T."/>
            <person name="Hayes R.D."/>
            <person name="Mukherjee M."/>
            <person name="Okumura C.Y."/>
            <person name="Schneider R."/>
            <person name="Smith A.J."/>
            <person name="Vanacova S."/>
            <person name="Villalvazo M."/>
            <person name="Haas B.J."/>
            <person name="Pertea M."/>
            <person name="Feldblyum T.V."/>
            <person name="Utterback T.R."/>
            <person name="Shu C.L."/>
            <person name="Osoegawa K."/>
            <person name="de Jong P.J."/>
            <person name="Hrdy I."/>
            <person name="Horvathova L."/>
            <person name="Zubacova Z."/>
            <person name="Dolezal P."/>
            <person name="Malik S.B."/>
            <person name="Logsdon J.M. Jr."/>
            <person name="Henze K."/>
            <person name="Gupta A."/>
            <person name="Wang C.C."/>
            <person name="Dunne R.L."/>
            <person name="Upcroft J.A."/>
            <person name="Upcroft P."/>
            <person name="White O."/>
            <person name="Salzberg S.L."/>
            <person name="Tang P."/>
            <person name="Chiu C.-H."/>
            <person name="Lee Y.-S."/>
            <person name="Embley T.M."/>
            <person name="Coombs G.H."/>
            <person name="Mottram J.C."/>
            <person name="Tachezy J."/>
            <person name="Fraser-Liggett C.M."/>
            <person name="Johnson P.J."/>
        </authorList>
    </citation>
    <scope>NUCLEOTIDE SEQUENCE [LARGE SCALE GENOMIC DNA]</scope>
    <source>
        <strain evidence="2">G3</strain>
    </source>
</reference>
<proteinExistence type="predicted"/>
<evidence type="ECO:0000313" key="2">
    <source>
        <dbReference type="EMBL" id="EAY09935.1"/>
    </source>
</evidence>
<accession>A2EBL8</accession>
<sequence length="437" mass="51020">MKSQFSNKCFFIFVYAVIIYTIQFHDISNPTFNIRHKYIEIDTNQQKNLVTIPFFQSESTHMTRLTRYLPMHYIDFVLVTENCNDSSLLNLKKPRCHIMKSTAYVGIYDHAFCSLDPQTQEYTLDMQPPYDQPLSRSRTTNDKSEIGVWFEETYHEWGHLIHDFLGSFTFIPEYVLEQGVVAPGPWSKAENAPEWLRLLKWNVTVFDGYTHLRRYVNQLYVVAPLMLADGVTTGGIPKLRERFDKLYNLSSIPATRYVVSNKYNRRTLTNFNELVESLKKNVSPPNGNQWEVYKLGNNLTNTMYEWATFKVLVSVAGSMMYNSVFMKSYTGMCLVFSNAMDIENMQLCICSKIFMAGVVHPKFIHEYKEYACDMERVVKHTKQVVEAVENRGWKDHEGLVQFFDPEKLKACPTDIINPTYVDQVIVEPIYEKDNWAH</sequence>
<evidence type="ECO:0000259" key="1">
    <source>
        <dbReference type="Pfam" id="PF04577"/>
    </source>
</evidence>
<dbReference type="VEuPathDB" id="TrichDB:TVAG_482090"/>
<dbReference type="EMBL" id="DS113347">
    <property type="protein sequence ID" value="EAY09935.1"/>
    <property type="molecule type" value="Genomic_DNA"/>
</dbReference>
<dbReference type="GO" id="GO:0016757">
    <property type="term" value="F:glycosyltransferase activity"/>
    <property type="evidence" value="ECO:0000318"/>
    <property type="project" value="GO_Central"/>
</dbReference>